<accession>A0A7D9M2F7</accession>
<dbReference type="Proteomes" id="UP001152795">
    <property type="component" value="Unassembled WGS sequence"/>
</dbReference>
<name>A0A7D9M2F7_PARCT</name>
<organism evidence="2 3">
    <name type="scientific">Paramuricea clavata</name>
    <name type="common">Red gorgonian</name>
    <name type="synonym">Violescent sea-whip</name>
    <dbReference type="NCBI Taxonomy" id="317549"/>
    <lineage>
        <taxon>Eukaryota</taxon>
        <taxon>Metazoa</taxon>
        <taxon>Cnidaria</taxon>
        <taxon>Anthozoa</taxon>
        <taxon>Octocorallia</taxon>
        <taxon>Malacalcyonacea</taxon>
        <taxon>Plexauridae</taxon>
        <taxon>Paramuricea</taxon>
    </lineage>
</organism>
<dbReference type="GO" id="GO:0003676">
    <property type="term" value="F:nucleic acid binding"/>
    <property type="evidence" value="ECO:0007669"/>
    <property type="project" value="InterPro"/>
</dbReference>
<dbReference type="InterPro" id="IPR012337">
    <property type="entry name" value="RNaseH-like_sf"/>
</dbReference>
<dbReference type="SUPFAM" id="SSF53098">
    <property type="entry name" value="Ribonuclease H-like"/>
    <property type="match status" value="1"/>
</dbReference>
<dbReference type="InterPro" id="IPR036397">
    <property type="entry name" value="RNaseH_sf"/>
</dbReference>
<proteinExistence type="predicted"/>
<dbReference type="InterPro" id="IPR058913">
    <property type="entry name" value="Integrase_dom_put"/>
</dbReference>
<evidence type="ECO:0000313" key="2">
    <source>
        <dbReference type="EMBL" id="CAB4042624.1"/>
    </source>
</evidence>
<reference evidence="2" key="1">
    <citation type="submission" date="2020-04" db="EMBL/GenBank/DDBJ databases">
        <authorList>
            <person name="Alioto T."/>
            <person name="Alioto T."/>
            <person name="Gomez Garrido J."/>
        </authorList>
    </citation>
    <scope>NUCLEOTIDE SEQUENCE</scope>
    <source>
        <strain evidence="2">A484AB</strain>
    </source>
</reference>
<dbReference type="Pfam" id="PF24764">
    <property type="entry name" value="rva_4"/>
    <property type="match status" value="1"/>
</dbReference>
<feature type="domain" description="Integrase core" evidence="1">
    <location>
        <begin position="1"/>
        <end position="77"/>
    </location>
</feature>
<comment type="caution">
    <text evidence="2">The sequence shown here is derived from an EMBL/GenBank/DDBJ whole genome shotgun (WGS) entry which is preliminary data.</text>
</comment>
<dbReference type="EMBL" id="CACRXK020030501">
    <property type="protein sequence ID" value="CAB4042624.1"/>
    <property type="molecule type" value="Genomic_DNA"/>
</dbReference>
<feature type="non-terminal residue" evidence="2">
    <location>
        <position position="1"/>
    </location>
</feature>
<dbReference type="PANTHER" id="PTHR46791">
    <property type="entry name" value="EXPRESSED PROTEIN"/>
    <property type="match status" value="1"/>
</dbReference>
<keyword evidence="3" id="KW-1185">Reference proteome</keyword>
<sequence>HLDRNHKLIQPYRFVIHGCIDGYSRKVVFLQASTNNEAATVLSHFQNAVQQYNLPSRVRSDLGFENIEVARLMLQERVQGEAIDLEQYGIDEEGPLTDIEEDYGVIVPEAIVPFSDEK</sequence>
<gene>
    <name evidence="2" type="ORF">PACLA_8A061040</name>
</gene>
<dbReference type="Gene3D" id="3.30.420.10">
    <property type="entry name" value="Ribonuclease H-like superfamily/Ribonuclease H"/>
    <property type="match status" value="1"/>
</dbReference>
<dbReference type="AlphaFoldDB" id="A0A7D9M2F7"/>
<evidence type="ECO:0000259" key="1">
    <source>
        <dbReference type="Pfam" id="PF24764"/>
    </source>
</evidence>
<evidence type="ECO:0000313" key="3">
    <source>
        <dbReference type="Proteomes" id="UP001152795"/>
    </source>
</evidence>
<protein>
    <submittedName>
        <fullName evidence="2">PREDICTED: uncharacterized protein LOC107352934</fullName>
    </submittedName>
</protein>
<dbReference type="PANTHER" id="PTHR46791:SF5">
    <property type="entry name" value="CLR5 DOMAIN-CONTAINING PROTEIN-RELATED"/>
    <property type="match status" value="1"/>
</dbReference>